<dbReference type="EMBL" id="CP108222">
    <property type="protein sequence ID" value="WTT18607.1"/>
    <property type="molecule type" value="Genomic_DNA"/>
</dbReference>
<name>A0AAU2A414_9ACTN</name>
<dbReference type="PANTHER" id="PTHR43364:SF6">
    <property type="entry name" value="OXIDOREDUCTASE-RELATED"/>
    <property type="match status" value="1"/>
</dbReference>
<dbReference type="CDD" id="cd19081">
    <property type="entry name" value="AKR_AKR9C1"/>
    <property type="match status" value="1"/>
</dbReference>
<dbReference type="FunFam" id="3.20.20.100:FF:000004">
    <property type="entry name" value="Oxidoreductase, aldo/keto reductase"/>
    <property type="match status" value="1"/>
</dbReference>
<dbReference type="InterPro" id="IPR050523">
    <property type="entry name" value="AKR_Detox_Biosynth"/>
</dbReference>
<dbReference type="InterPro" id="IPR036812">
    <property type="entry name" value="NAD(P)_OxRdtase_dom_sf"/>
</dbReference>
<feature type="domain" description="NADP-dependent oxidoreductase" evidence="2">
    <location>
        <begin position="18"/>
        <end position="315"/>
    </location>
</feature>
<dbReference type="Gene3D" id="3.20.20.100">
    <property type="entry name" value="NADP-dependent oxidoreductase domain"/>
    <property type="match status" value="1"/>
</dbReference>
<dbReference type="GO" id="GO:0005829">
    <property type="term" value="C:cytosol"/>
    <property type="evidence" value="ECO:0007669"/>
    <property type="project" value="TreeGrafter"/>
</dbReference>
<dbReference type="AlphaFoldDB" id="A0AAU2A414"/>
<dbReference type="GO" id="GO:0016491">
    <property type="term" value="F:oxidoreductase activity"/>
    <property type="evidence" value="ECO:0007669"/>
    <property type="project" value="UniProtKB-KW"/>
</dbReference>
<dbReference type="PRINTS" id="PR00069">
    <property type="entry name" value="ALDKETRDTASE"/>
</dbReference>
<dbReference type="InterPro" id="IPR023210">
    <property type="entry name" value="NADP_OxRdtase_dom"/>
</dbReference>
<dbReference type="PANTHER" id="PTHR43364">
    <property type="entry name" value="NADH-SPECIFIC METHYLGLYOXAL REDUCTASE-RELATED"/>
    <property type="match status" value="1"/>
</dbReference>
<dbReference type="InterPro" id="IPR020471">
    <property type="entry name" value="AKR"/>
</dbReference>
<evidence type="ECO:0000313" key="3">
    <source>
        <dbReference type="EMBL" id="WTT18607.1"/>
    </source>
</evidence>
<gene>
    <name evidence="3" type="ORF">OHA22_25325</name>
</gene>
<dbReference type="Pfam" id="PF00248">
    <property type="entry name" value="Aldo_ket_red"/>
    <property type="match status" value="1"/>
</dbReference>
<sequence>MTATALRKLGSSDLEVFPLALGGNVFGWTADEKASFEVLDAYAAAGGNFLDTADSYSAWIDGNQGGESETIIGKWIKSRGNRADIVVATKVSQHPDFPGLSGANIKAAADASLRRLDTDYIDLYFTHFDRPEVPVEEIIGALDELVTAGKVRHIAVSNISPERLQDSLDFSDREGLAKYVAIQPHYNLVSRDTYEGARQDIASRTGLAAVPYFALASGFLTGKYRPGATVDGARAAAGAGKHGETERGRRILAALDEVAEARGVAVATVALAWLTAQPTVTAPIASARTAEQLPPLVALAELELTETEVAGLTAASASVSA</sequence>
<dbReference type="SUPFAM" id="SSF51430">
    <property type="entry name" value="NAD(P)-linked oxidoreductase"/>
    <property type="match status" value="1"/>
</dbReference>
<evidence type="ECO:0000259" key="2">
    <source>
        <dbReference type="Pfam" id="PF00248"/>
    </source>
</evidence>
<evidence type="ECO:0000256" key="1">
    <source>
        <dbReference type="ARBA" id="ARBA00023002"/>
    </source>
</evidence>
<accession>A0AAU2A414</accession>
<organism evidence="3">
    <name type="scientific">Streptomyces sp. NBC_00093</name>
    <dbReference type="NCBI Taxonomy" id="2975649"/>
    <lineage>
        <taxon>Bacteria</taxon>
        <taxon>Bacillati</taxon>
        <taxon>Actinomycetota</taxon>
        <taxon>Actinomycetes</taxon>
        <taxon>Kitasatosporales</taxon>
        <taxon>Streptomycetaceae</taxon>
        <taxon>Streptomyces</taxon>
    </lineage>
</organism>
<proteinExistence type="predicted"/>
<keyword evidence="1" id="KW-0560">Oxidoreductase</keyword>
<reference evidence="3" key="1">
    <citation type="submission" date="2022-10" db="EMBL/GenBank/DDBJ databases">
        <title>The complete genomes of actinobacterial strains from the NBC collection.</title>
        <authorList>
            <person name="Joergensen T.S."/>
            <person name="Alvarez Arevalo M."/>
            <person name="Sterndorff E.B."/>
            <person name="Faurdal D."/>
            <person name="Vuksanovic O."/>
            <person name="Mourched A.-S."/>
            <person name="Charusanti P."/>
            <person name="Shaw S."/>
            <person name="Blin K."/>
            <person name="Weber T."/>
        </authorList>
    </citation>
    <scope>NUCLEOTIDE SEQUENCE</scope>
    <source>
        <strain evidence="3">NBC_00093</strain>
    </source>
</reference>
<protein>
    <submittedName>
        <fullName evidence="3">Aldo/keto reductase</fullName>
    </submittedName>
</protein>